<dbReference type="STRING" id="517418.Ctha_1703"/>
<dbReference type="PROSITE" id="PS50005">
    <property type="entry name" value="TPR"/>
    <property type="match status" value="2"/>
</dbReference>
<dbReference type="GO" id="GO:0005737">
    <property type="term" value="C:cytoplasm"/>
    <property type="evidence" value="ECO:0007669"/>
    <property type="project" value="UniProtKB-SubCell"/>
</dbReference>
<dbReference type="KEGG" id="cts:Ctha_1703"/>
<keyword evidence="9" id="KW-1185">Reference proteome</keyword>
<dbReference type="SMART" id="SM00028">
    <property type="entry name" value="TPR"/>
    <property type="match status" value="5"/>
</dbReference>
<dbReference type="Proteomes" id="UP000001208">
    <property type="component" value="Chromosome"/>
</dbReference>
<dbReference type="HOGENOM" id="CLU_626567_0_0_10"/>
<evidence type="ECO:0000256" key="6">
    <source>
        <dbReference type="PROSITE-ProRule" id="PRU00339"/>
    </source>
</evidence>
<sequence>MIQYQFKHQLGELISELRADVRSQKPQLRVIRINSPVFRIKLIGKLSQLSETKGIVVLETCFSTHANLMHQLENEIIRSNKKIDAIVVNSFGEAVKDHTNEEHVASLLDTLGRETSKIPASVIICLPTFILDIAYRRSPNFWRAISENIIEFKPHGELPKELEYNVDELSFSPNLKKRIEILEAKLADLRETADALPTELMPALIELGKTYFEDHQYEKSFEAYNETLHYQTESSNPIGYAQVMYNLGMILHIWGCYDKARNYYRVSEKVREEVSDIEGLASAKHQLGLLYQDLGEFDKSISYYKSSISDNKQLENTKGIVNTLINFGGILEEIGLYKEAVEKYHEAFELARKIGAQRHMALSLAYTGRVYEEKRMHRGSVKYFIAAQTLCEKLNLNYKIVINESLLRIKEQLGADEFEKIVEESKRLTRRKRDESQ</sequence>
<evidence type="ECO:0000256" key="3">
    <source>
        <dbReference type="ARBA" id="ARBA00022737"/>
    </source>
</evidence>
<evidence type="ECO:0000256" key="2">
    <source>
        <dbReference type="ARBA" id="ARBA00022490"/>
    </source>
</evidence>
<reference evidence="8 9" key="1">
    <citation type="submission" date="2008-06" db="EMBL/GenBank/DDBJ databases">
        <title>Complete sequence of Chloroherpeton thalassium ATCC 35110.</title>
        <authorList>
            <consortium name="US DOE Joint Genome Institute"/>
            <person name="Lucas S."/>
            <person name="Copeland A."/>
            <person name="Lapidus A."/>
            <person name="Glavina del Rio T."/>
            <person name="Dalin E."/>
            <person name="Tice H."/>
            <person name="Bruce D."/>
            <person name="Goodwin L."/>
            <person name="Pitluck S."/>
            <person name="Schmutz J."/>
            <person name="Larimer F."/>
            <person name="Land M."/>
            <person name="Hauser L."/>
            <person name="Kyrpides N."/>
            <person name="Mikhailova N."/>
            <person name="Liu Z."/>
            <person name="Li T."/>
            <person name="Zhao F."/>
            <person name="Overmann J."/>
            <person name="Bryant D.A."/>
            <person name="Richardson P."/>
        </authorList>
    </citation>
    <scope>NUCLEOTIDE SEQUENCE [LARGE SCALE GENOMIC DNA]</scope>
    <source>
        <strain evidence="9">ATCC 35110 / GB-78</strain>
    </source>
</reference>
<feature type="coiled-coil region" evidence="7">
    <location>
        <begin position="172"/>
        <end position="199"/>
    </location>
</feature>
<dbReference type="PANTHER" id="PTHR46630:SF1">
    <property type="entry name" value="TETRATRICOPEPTIDE REPEAT PROTEIN 29"/>
    <property type="match status" value="1"/>
</dbReference>
<comment type="similarity">
    <text evidence="5">Belongs to the Rap family.</text>
</comment>
<organism evidence="8 9">
    <name type="scientific">Chloroherpeton thalassium (strain ATCC 35110 / GB-78)</name>
    <dbReference type="NCBI Taxonomy" id="517418"/>
    <lineage>
        <taxon>Bacteria</taxon>
        <taxon>Pseudomonadati</taxon>
        <taxon>Chlorobiota</taxon>
        <taxon>Chlorobiia</taxon>
        <taxon>Chlorobiales</taxon>
        <taxon>Chloroherpetonaceae</taxon>
        <taxon>Chloroherpeton</taxon>
    </lineage>
</organism>
<dbReference type="RefSeq" id="WP_012500244.1">
    <property type="nucleotide sequence ID" value="NC_011026.1"/>
</dbReference>
<keyword evidence="4 6" id="KW-0802">TPR repeat</keyword>
<name>B3QT61_CHLT3</name>
<evidence type="ECO:0000256" key="5">
    <source>
        <dbReference type="ARBA" id="ARBA00038253"/>
    </source>
</evidence>
<dbReference type="InterPro" id="IPR019734">
    <property type="entry name" value="TPR_rpt"/>
</dbReference>
<dbReference type="InterPro" id="IPR051476">
    <property type="entry name" value="Bac_ResReg_Asp_Phosphatase"/>
</dbReference>
<feature type="repeat" description="TPR" evidence="6">
    <location>
        <begin position="201"/>
        <end position="234"/>
    </location>
</feature>
<dbReference type="Pfam" id="PF13424">
    <property type="entry name" value="TPR_12"/>
    <property type="match status" value="2"/>
</dbReference>
<dbReference type="AlphaFoldDB" id="B3QT61"/>
<evidence type="ECO:0000256" key="4">
    <source>
        <dbReference type="ARBA" id="ARBA00022803"/>
    </source>
</evidence>
<feature type="repeat" description="TPR" evidence="6">
    <location>
        <begin position="281"/>
        <end position="314"/>
    </location>
</feature>
<dbReference type="InterPro" id="IPR011990">
    <property type="entry name" value="TPR-like_helical_dom_sf"/>
</dbReference>
<keyword evidence="2" id="KW-0963">Cytoplasm</keyword>
<keyword evidence="3" id="KW-0677">Repeat</keyword>
<evidence type="ECO:0000256" key="7">
    <source>
        <dbReference type="SAM" id="Coils"/>
    </source>
</evidence>
<proteinExistence type="inferred from homology"/>
<dbReference type="OrthoDB" id="6190788at2"/>
<keyword evidence="7" id="KW-0175">Coiled coil</keyword>
<dbReference type="SUPFAM" id="SSF48452">
    <property type="entry name" value="TPR-like"/>
    <property type="match status" value="2"/>
</dbReference>
<dbReference type="eggNOG" id="COG0457">
    <property type="taxonomic scope" value="Bacteria"/>
</dbReference>
<dbReference type="PANTHER" id="PTHR46630">
    <property type="entry name" value="TETRATRICOPEPTIDE REPEAT PROTEIN 29"/>
    <property type="match status" value="1"/>
</dbReference>
<dbReference type="Gene3D" id="1.25.40.10">
    <property type="entry name" value="Tetratricopeptide repeat domain"/>
    <property type="match status" value="1"/>
</dbReference>
<evidence type="ECO:0000313" key="9">
    <source>
        <dbReference type="Proteomes" id="UP000001208"/>
    </source>
</evidence>
<gene>
    <name evidence="8" type="ordered locus">Ctha_1703</name>
</gene>
<comment type="subcellular location">
    <subcellularLocation>
        <location evidence="1">Cytoplasm</location>
    </subcellularLocation>
</comment>
<protein>
    <submittedName>
        <fullName evidence="8">TPR repeat-containing protein</fullName>
    </submittedName>
</protein>
<evidence type="ECO:0000313" key="8">
    <source>
        <dbReference type="EMBL" id="ACF14160.1"/>
    </source>
</evidence>
<evidence type="ECO:0000256" key="1">
    <source>
        <dbReference type="ARBA" id="ARBA00004496"/>
    </source>
</evidence>
<accession>B3QT61</accession>
<dbReference type="EMBL" id="CP001100">
    <property type="protein sequence ID" value="ACF14160.1"/>
    <property type="molecule type" value="Genomic_DNA"/>
</dbReference>